<dbReference type="SUPFAM" id="SSF69118">
    <property type="entry name" value="AhpD-like"/>
    <property type="match status" value="1"/>
</dbReference>
<evidence type="ECO:0000313" key="3">
    <source>
        <dbReference type="Proteomes" id="UP000186601"/>
    </source>
</evidence>
<dbReference type="AlphaFoldDB" id="A0A2R6NKL2"/>
<dbReference type="PANTHER" id="PTHR34846">
    <property type="entry name" value="4-CARBOXYMUCONOLACTONE DECARBOXYLASE FAMILY PROTEIN (AFU_ORTHOLOGUE AFUA_6G11590)"/>
    <property type="match status" value="1"/>
</dbReference>
<dbReference type="InterPro" id="IPR003779">
    <property type="entry name" value="CMD-like"/>
</dbReference>
<sequence length="147" mass="16170">MASGWNDFCGIIRDNNSIPADMRELLILRSGTLNNAAYQWIQHEPVGRSAGLTTEQLLEIRLTPAFLGPVSPKTHLTPALSAAMNFADWVTKAVYVPQPVYDSLKKYLSDMQMVDATATVGGYNFVSRFVVALNVDGKMDTPVPIPR</sequence>
<proteinExistence type="predicted"/>
<name>A0A2R6NKL2_9APHY</name>
<accession>A0A2R6NKL2</accession>
<keyword evidence="3" id="KW-1185">Reference proteome</keyword>
<dbReference type="PANTHER" id="PTHR34846:SF11">
    <property type="entry name" value="4-CARBOXYMUCONOLACTONE DECARBOXYLASE FAMILY PROTEIN (AFU_ORTHOLOGUE AFUA_6G11590)"/>
    <property type="match status" value="1"/>
</dbReference>
<dbReference type="EMBL" id="MLYV02001133">
    <property type="protein sequence ID" value="PSR72841.1"/>
    <property type="molecule type" value="Genomic_DNA"/>
</dbReference>
<dbReference type="STRING" id="98765.A0A2R6NKL2"/>
<feature type="domain" description="Carboxymuconolactone decarboxylase-like" evidence="1">
    <location>
        <begin position="3"/>
        <end position="68"/>
    </location>
</feature>
<dbReference type="GO" id="GO:0051920">
    <property type="term" value="F:peroxiredoxin activity"/>
    <property type="evidence" value="ECO:0007669"/>
    <property type="project" value="InterPro"/>
</dbReference>
<dbReference type="InterPro" id="IPR029032">
    <property type="entry name" value="AhpD-like"/>
</dbReference>
<organism evidence="2 3">
    <name type="scientific">Hermanssonia centrifuga</name>
    <dbReference type="NCBI Taxonomy" id="98765"/>
    <lineage>
        <taxon>Eukaryota</taxon>
        <taxon>Fungi</taxon>
        <taxon>Dikarya</taxon>
        <taxon>Basidiomycota</taxon>
        <taxon>Agaricomycotina</taxon>
        <taxon>Agaricomycetes</taxon>
        <taxon>Polyporales</taxon>
        <taxon>Meruliaceae</taxon>
        <taxon>Hermanssonia</taxon>
    </lineage>
</organism>
<dbReference type="OrthoDB" id="9998495at2759"/>
<reference evidence="2 3" key="1">
    <citation type="submission" date="2018-02" db="EMBL/GenBank/DDBJ databases">
        <title>Genome sequence of the basidiomycete white-rot fungus Phlebia centrifuga.</title>
        <authorList>
            <person name="Granchi Z."/>
            <person name="Peng M."/>
            <person name="de Vries R.P."/>
            <person name="Hilden K."/>
            <person name="Makela M.R."/>
            <person name="Grigoriev I."/>
            <person name="Riley R."/>
        </authorList>
    </citation>
    <scope>NUCLEOTIDE SEQUENCE [LARGE SCALE GENOMIC DNA]</scope>
    <source>
        <strain evidence="2 3">FBCC195</strain>
    </source>
</reference>
<dbReference type="Gene3D" id="1.20.1290.10">
    <property type="entry name" value="AhpD-like"/>
    <property type="match status" value="1"/>
</dbReference>
<dbReference type="Proteomes" id="UP000186601">
    <property type="component" value="Unassembled WGS sequence"/>
</dbReference>
<comment type="caution">
    <text evidence="2">The sequence shown here is derived from an EMBL/GenBank/DDBJ whole genome shotgun (WGS) entry which is preliminary data.</text>
</comment>
<evidence type="ECO:0000313" key="2">
    <source>
        <dbReference type="EMBL" id="PSR72841.1"/>
    </source>
</evidence>
<dbReference type="Pfam" id="PF02627">
    <property type="entry name" value="CMD"/>
    <property type="match status" value="1"/>
</dbReference>
<evidence type="ECO:0000259" key="1">
    <source>
        <dbReference type="Pfam" id="PF02627"/>
    </source>
</evidence>
<gene>
    <name evidence="2" type="ORF">PHLCEN_2v11290</name>
</gene>
<protein>
    <recommendedName>
        <fullName evidence="1">Carboxymuconolactone decarboxylase-like domain-containing protein</fullName>
    </recommendedName>
</protein>